<dbReference type="AlphaFoldDB" id="A0A2G5EIT9"/>
<protein>
    <submittedName>
        <fullName evidence="1">Uncharacterized protein</fullName>
    </submittedName>
</protein>
<gene>
    <name evidence="1" type="ORF">AQUCO_00700176v1</name>
</gene>
<dbReference type="InParanoid" id="A0A2G5EIT9"/>
<organism evidence="1 2">
    <name type="scientific">Aquilegia coerulea</name>
    <name type="common">Rocky mountain columbine</name>
    <dbReference type="NCBI Taxonomy" id="218851"/>
    <lineage>
        <taxon>Eukaryota</taxon>
        <taxon>Viridiplantae</taxon>
        <taxon>Streptophyta</taxon>
        <taxon>Embryophyta</taxon>
        <taxon>Tracheophyta</taxon>
        <taxon>Spermatophyta</taxon>
        <taxon>Magnoliopsida</taxon>
        <taxon>Ranunculales</taxon>
        <taxon>Ranunculaceae</taxon>
        <taxon>Thalictroideae</taxon>
        <taxon>Aquilegia</taxon>
    </lineage>
</organism>
<evidence type="ECO:0000313" key="1">
    <source>
        <dbReference type="EMBL" id="PIA55676.1"/>
    </source>
</evidence>
<proteinExistence type="predicted"/>
<sequence length="70" mass="7918">MNYDMSAVCSLLCNTSYTWFRVHTKHTRNALYKIESLNSRNLVHIVNKAHPTHNFSVNLVGLAVLASCVL</sequence>
<keyword evidence="2" id="KW-1185">Reference proteome</keyword>
<dbReference type="EMBL" id="KZ305024">
    <property type="protein sequence ID" value="PIA55676.1"/>
    <property type="molecule type" value="Genomic_DNA"/>
</dbReference>
<evidence type="ECO:0000313" key="2">
    <source>
        <dbReference type="Proteomes" id="UP000230069"/>
    </source>
</evidence>
<reference evidence="1 2" key="1">
    <citation type="submission" date="2017-09" db="EMBL/GenBank/DDBJ databases">
        <title>WGS assembly of Aquilegia coerulea Goldsmith.</title>
        <authorList>
            <person name="Hodges S."/>
            <person name="Kramer E."/>
            <person name="Nordborg M."/>
            <person name="Tomkins J."/>
            <person name="Borevitz J."/>
            <person name="Derieg N."/>
            <person name="Yan J."/>
            <person name="Mihaltcheva S."/>
            <person name="Hayes R.D."/>
            <person name="Rokhsar D."/>
        </authorList>
    </citation>
    <scope>NUCLEOTIDE SEQUENCE [LARGE SCALE GENOMIC DNA]</scope>
    <source>
        <strain evidence="2">cv. Goldsmith</strain>
    </source>
</reference>
<dbReference type="Proteomes" id="UP000230069">
    <property type="component" value="Unassembled WGS sequence"/>
</dbReference>
<name>A0A2G5EIT9_AQUCA</name>
<accession>A0A2G5EIT9</accession>